<dbReference type="PANTHER" id="PTHR24305">
    <property type="entry name" value="CYTOCHROME P450"/>
    <property type="match status" value="1"/>
</dbReference>
<comment type="caution">
    <text evidence="10">The sequence shown here is derived from an EMBL/GenBank/DDBJ whole genome shotgun (WGS) entry which is preliminary data.</text>
</comment>
<keyword evidence="7 8" id="KW-0349">Heme</keyword>
<dbReference type="InterPro" id="IPR050121">
    <property type="entry name" value="Cytochrome_P450_monoxygenase"/>
</dbReference>
<dbReference type="SUPFAM" id="SSF48264">
    <property type="entry name" value="Cytochrome P450"/>
    <property type="match status" value="1"/>
</dbReference>
<dbReference type="PRINTS" id="PR00385">
    <property type="entry name" value="P450"/>
</dbReference>
<evidence type="ECO:0000256" key="2">
    <source>
        <dbReference type="ARBA" id="ARBA00010617"/>
    </source>
</evidence>
<evidence type="ECO:0000256" key="5">
    <source>
        <dbReference type="ARBA" id="ARBA00023004"/>
    </source>
</evidence>
<organism evidence="10 11">
    <name type="scientific">Aspergillus nanangensis</name>
    <dbReference type="NCBI Taxonomy" id="2582783"/>
    <lineage>
        <taxon>Eukaryota</taxon>
        <taxon>Fungi</taxon>
        <taxon>Dikarya</taxon>
        <taxon>Ascomycota</taxon>
        <taxon>Pezizomycotina</taxon>
        <taxon>Eurotiomycetes</taxon>
        <taxon>Eurotiomycetidae</taxon>
        <taxon>Eurotiales</taxon>
        <taxon>Aspergillaceae</taxon>
        <taxon>Aspergillus</taxon>
        <taxon>Aspergillus subgen. Circumdati</taxon>
    </lineage>
</organism>
<protein>
    <submittedName>
        <fullName evidence="10">Uncharacterized protein</fullName>
    </submittedName>
</protein>
<gene>
    <name evidence="10" type="ORF">FE257_012986</name>
</gene>
<dbReference type="Gene3D" id="1.10.630.10">
    <property type="entry name" value="Cytochrome P450"/>
    <property type="match status" value="1"/>
</dbReference>
<dbReference type="GO" id="GO:0016705">
    <property type="term" value="F:oxidoreductase activity, acting on paired donors, with incorporation or reduction of molecular oxygen"/>
    <property type="evidence" value="ECO:0007669"/>
    <property type="project" value="InterPro"/>
</dbReference>
<dbReference type="Pfam" id="PF00067">
    <property type="entry name" value="p450"/>
    <property type="match status" value="1"/>
</dbReference>
<accession>A0AAD4CF79</accession>
<reference evidence="10" key="1">
    <citation type="journal article" date="2019" name="Beilstein J. Org. Chem.">
        <title>Nanangenines: drimane sesquiterpenoids as the dominant metabolite cohort of a novel Australian fungus, Aspergillus nanangensis.</title>
        <authorList>
            <person name="Lacey H.J."/>
            <person name="Gilchrist C.L.M."/>
            <person name="Crombie A."/>
            <person name="Kalaitzis J.A."/>
            <person name="Vuong D."/>
            <person name="Rutledge P.J."/>
            <person name="Turner P."/>
            <person name="Pitt J.I."/>
            <person name="Lacey E."/>
            <person name="Chooi Y.H."/>
            <person name="Piggott A.M."/>
        </authorList>
    </citation>
    <scope>NUCLEOTIDE SEQUENCE</scope>
    <source>
        <strain evidence="10">MST-FP2251</strain>
    </source>
</reference>
<dbReference type="PANTHER" id="PTHR24305:SF232">
    <property type="entry name" value="P450, PUTATIVE (EUROFUNG)-RELATED"/>
    <property type="match status" value="1"/>
</dbReference>
<dbReference type="InterPro" id="IPR001128">
    <property type="entry name" value="Cyt_P450"/>
</dbReference>
<feature type="transmembrane region" description="Helical" evidence="9">
    <location>
        <begin position="20"/>
        <end position="37"/>
    </location>
</feature>
<dbReference type="EMBL" id="VCAU01000097">
    <property type="protein sequence ID" value="KAF9885369.1"/>
    <property type="molecule type" value="Genomic_DNA"/>
</dbReference>
<name>A0AAD4CF79_ASPNN</name>
<evidence type="ECO:0000256" key="4">
    <source>
        <dbReference type="ARBA" id="ARBA00023002"/>
    </source>
</evidence>
<keyword evidence="6 8" id="KW-0503">Monooxygenase</keyword>
<evidence type="ECO:0000256" key="9">
    <source>
        <dbReference type="SAM" id="Phobius"/>
    </source>
</evidence>
<dbReference type="GO" id="GO:0004497">
    <property type="term" value="F:monooxygenase activity"/>
    <property type="evidence" value="ECO:0007669"/>
    <property type="project" value="UniProtKB-KW"/>
</dbReference>
<feature type="binding site" description="axial binding residue" evidence="7">
    <location>
        <position position="460"/>
    </location>
    <ligand>
        <name>heme</name>
        <dbReference type="ChEBI" id="CHEBI:30413"/>
    </ligand>
    <ligandPart>
        <name>Fe</name>
        <dbReference type="ChEBI" id="CHEBI:18248"/>
    </ligandPart>
</feature>
<keyword evidence="9" id="KW-0812">Transmembrane</keyword>
<evidence type="ECO:0000313" key="11">
    <source>
        <dbReference type="Proteomes" id="UP001194746"/>
    </source>
</evidence>
<dbReference type="InterPro" id="IPR002403">
    <property type="entry name" value="Cyt_P450_E_grp-IV"/>
</dbReference>
<dbReference type="InterPro" id="IPR036396">
    <property type="entry name" value="Cyt_P450_sf"/>
</dbReference>
<dbReference type="PRINTS" id="PR00465">
    <property type="entry name" value="EP450IV"/>
</dbReference>
<keyword evidence="4 8" id="KW-0560">Oxidoreductase</keyword>
<dbReference type="Proteomes" id="UP001194746">
    <property type="component" value="Unassembled WGS sequence"/>
</dbReference>
<evidence type="ECO:0000256" key="6">
    <source>
        <dbReference type="ARBA" id="ARBA00023033"/>
    </source>
</evidence>
<reference evidence="10" key="2">
    <citation type="submission" date="2020-02" db="EMBL/GenBank/DDBJ databases">
        <authorList>
            <person name="Gilchrist C.L.M."/>
            <person name="Chooi Y.-H."/>
        </authorList>
    </citation>
    <scope>NUCLEOTIDE SEQUENCE</scope>
    <source>
        <strain evidence="10">MST-FP2251</strain>
    </source>
</reference>
<dbReference type="AlphaFoldDB" id="A0AAD4CF79"/>
<evidence type="ECO:0000256" key="1">
    <source>
        <dbReference type="ARBA" id="ARBA00001971"/>
    </source>
</evidence>
<evidence type="ECO:0000256" key="8">
    <source>
        <dbReference type="RuleBase" id="RU000461"/>
    </source>
</evidence>
<keyword evidence="9" id="KW-0472">Membrane</keyword>
<comment type="similarity">
    <text evidence="2 8">Belongs to the cytochrome P450 family.</text>
</comment>
<keyword evidence="3 7" id="KW-0479">Metal-binding</keyword>
<evidence type="ECO:0000256" key="7">
    <source>
        <dbReference type="PIRSR" id="PIRSR602403-1"/>
    </source>
</evidence>
<keyword evidence="9" id="KW-1133">Transmembrane helix</keyword>
<keyword evidence="5 7" id="KW-0408">Iron</keyword>
<dbReference type="GO" id="GO:0020037">
    <property type="term" value="F:heme binding"/>
    <property type="evidence" value="ECO:0007669"/>
    <property type="project" value="InterPro"/>
</dbReference>
<evidence type="ECO:0000256" key="3">
    <source>
        <dbReference type="ARBA" id="ARBA00022723"/>
    </source>
</evidence>
<comment type="cofactor">
    <cofactor evidence="1 7">
        <name>heme</name>
        <dbReference type="ChEBI" id="CHEBI:30413"/>
    </cofactor>
</comment>
<evidence type="ECO:0000313" key="10">
    <source>
        <dbReference type="EMBL" id="KAF9885369.1"/>
    </source>
</evidence>
<dbReference type="InterPro" id="IPR017972">
    <property type="entry name" value="Cyt_P450_CS"/>
</dbReference>
<dbReference type="PROSITE" id="PS00086">
    <property type="entry name" value="CYTOCHROME_P450"/>
    <property type="match status" value="1"/>
</dbReference>
<proteinExistence type="inferred from homology"/>
<sequence>MSSSTLDLLWPSYRISAPQVVLVCCLSTIAVCGALLIRSRRAGLSHIRGPFLARYTDAWSLWLAWTVKWRDNPSSFWRTLQAEYGSVVRTGPRSVTVLDPNAVPIIYGVRAKLNKGPAYIPFRQSGVTTSLLSIPDEHTHSKYRKLVSNAYSMSSIKGYEPYVGQMVARFVEVCDQYAISKEPMDLSRWCHYYCFDVIAILTLGAPIGCLDGQDSFGLIQKIKSFRGYASLVSQMPWLHKIFQDNPFLRRVKPSPFMGVVRTTVQQRLQSHSVGDTARPDLLSHFVASHNSYPDLMTDHQVTISASGNFIAGGLSPASTFNELCYYLSTHPASQDRMFAELQQANCSFPAAYDEVKHLPYLEGVIREAYRLHSSASTNLQRATGPAGLLLPDGTRLPGSVYAGCPAGTINRDTTIFGPDAEDYNPERWMKAESETDDCYEERRKLMERTELSFGQGSRTCIGKNIVALEMFKVVASLVGQFKFELVGNPRRSHVSVMIRRRKTPHKYLFSDRL</sequence>
<keyword evidence="11" id="KW-1185">Reference proteome</keyword>
<dbReference type="GO" id="GO:0005506">
    <property type="term" value="F:iron ion binding"/>
    <property type="evidence" value="ECO:0007669"/>
    <property type="project" value="InterPro"/>
</dbReference>